<dbReference type="WBParaSite" id="TCNE_0001309901-mRNA-1">
    <property type="protein sequence ID" value="TCNE_0001309901-mRNA-1"/>
    <property type="gene ID" value="TCNE_0001309901"/>
</dbReference>
<evidence type="ECO:0000313" key="3">
    <source>
        <dbReference type="Proteomes" id="UP000050794"/>
    </source>
</evidence>
<proteinExistence type="predicted"/>
<dbReference type="EMBL" id="UYWY01021563">
    <property type="protein sequence ID" value="VDM44420.1"/>
    <property type="molecule type" value="Genomic_DNA"/>
</dbReference>
<gene>
    <name evidence="2" type="ORF">TCNE_LOCUS13099</name>
</gene>
<dbReference type="Proteomes" id="UP000050794">
    <property type="component" value="Unassembled WGS sequence"/>
</dbReference>
<feature type="region of interest" description="Disordered" evidence="1">
    <location>
        <begin position="300"/>
        <end position="326"/>
    </location>
</feature>
<evidence type="ECO:0000313" key="2">
    <source>
        <dbReference type="EMBL" id="VDM44420.1"/>
    </source>
</evidence>
<evidence type="ECO:0000256" key="1">
    <source>
        <dbReference type="SAM" id="MobiDB-lite"/>
    </source>
</evidence>
<sequence length="326" mass="36260">MKTMRGTDADDSWGRSALSNLAMARQLQRGSQAALRPKGNLIWEEFERSRATDKSAASLTTHFRKQMYSKIEKADLPLDRLIYVANRLGIRLTQKQKLIGRRFKKDSGANVWEEGDVEADGLEEADIKTNDLLKACCFKSRELCCAFPWKRAGDASCCSIELRFDVNLVQSEFMVVTGYTCNGKRDVRLTDLEHSSEKTGNESYDTSSVKLSDSGGVVAKVNETRLRRLLSAEAGRSISQKNRMEVTSRHCDSSDESSGSSFTIDESDESEADPDLIKLLQILDDDGYCERGSAAEQLTRAEEHFSVNDSSTDDERGHSSSFCAAS</sequence>
<organism evidence="3 4">
    <name type="scientific">Toxocara canis</name>
    <name type="common">Canine roundworm</name>
    <dbReference type="NCBI Taxonomy" id="6265"/>
    <lineage>
        <taxon>Eukaryota</taxon>
        <taxon>Metazoa</taxon>
        <taxon>Ecdysozoa</taxon>
        <taxon>Nematoda</taxon>
        <taxon>Chromadorea</taxon>
        <taxon>Rhabditida</taxon>
        <taxon>Spirurina</taxon>
        <taxon>Ascaridomorpha</taxon>
        <taxon>Ascaridoidea</taxon>
        <taxon>Toxocaridae</taxon>
        <taxon>Toxocara</taxon>
    </lineage>
</organism>
<keyword evidence="3" id="KW-1185">Reference proteome</keyword>
<name>A0A183UX79_TOXCA</name>
<reference evidence="2 3" key="2">
    <citation type="submission" date="2018-11" db="EMBL/GenBank/DDBJ databases">
        <authorList>
            <consortium name="Pathogen Informatics"/>
        </authorList>
    </citation>
    <scope>NUCLEOTIDE SEQUENCE [LARGE SCALE GENOMIC DNA]</scope>
</reference>
<reference evidence="4" key="1">
    <citation type="submission" date="2016-06" db="UniProtKB">
        <authorList>
            <consortium name="WormBaseParasite"/>
        </authorList>
    </citation>
    <scope>IDENTIFICATION</scope>
</reference>
<feature type="compositionally biased region" description="Basic and acidic residues" evidence="1">
    <location>
        <begin position="242"/>
        <end position="253"/>
    </location>
</feature>
<protein>
    <submittedName>
        <fullName evidence="4">Homeobox domain-containing protein</fullName>
    </submittedName>
</protein>
<feature type="region of interest" description="Disordered" evidence="1">
    <location>
        <begin position="240"/>
        <end position="270"/>
    </location>
</feature>
<accession>A0A183UX79</accession>
<dbReference type="AlphaFoldDB" id="A0A183UX79"/>
<evidence type="ECO:0000313" key="4">
    <source>
        <dbReference type="WBParaSite" id="TCNE_0001309901-mRNA-1"/>
    </source>
</evidence>